<dbReference type="Proteomes" id="UP000319374">
    <property type="component" value="Chromosome"/>
</dbReference>
<protein>
    <recommendedName>
        <fullName evidence="3">Lipoprotein</fullName>
    </recommendedName>
</protein>
<organism evidence="1 2">
    <name type="scientific">Alistipes dispar</name>
    <dbReference type="NCBI Taxonomy" id="2585119"/>
    <lineage>
        <taxon>Bacteria</taxon>
        <taxon>Pseudomonadati</taxon>
        <taxon>Bacteroidota</taxon>
        <taxon>Bacteroidia</taxon>
        <taxon>Bacteroidales</taxon>
        <taxon>Rikenellaceae</taxon>
        <taxon>Alistipes</taxon>
    </lineage>
</organism>
<dbReference type="PROSITE" id="PS51257">
    <property type="entry name" value="PROKAR_LIPOPROTEIN"/>
    <property type="match status" value="1"/>
</dbReference>
<sequence length="140" mass="15382">MKIGKFLLPALLLTAGGGCSKDTADEELRTQRKALLTAETPGVYRNGKPVFLFDRESHQLLADPSQCLFRIQDDEGRQYVSLRLEAMPAEGEKSAATISENMELGLGDAGDMASVGSDGEYLRLWSDQTRIGFVFPRVMP</sequence>
<accession>A0A4Y1X211</accession>
<gene>
    <name evidence="1" type="ORF">A5CPEGH6_17030</name>
</gene>
<dbReference type="GeneID" id="98673691"/>
<name>A0A4Y1X211_9BACT</name>
<dbReference type="RefSeq" id="WP_141429058.1">
    <property type="nucleotide sequence ID" value="NZ_AP019736.1"/>
</dbReference>
<evidence type="ECO:0000313" key="2">
    <source>
        <dbReference type="Proteomes" id="UP000319374"/>
    </source>
</evidence>
<keyword evidence="2" id="KW-1185">Reference proteome</keyword>
<dbReference type="OrthoDB" id="1097283at2"/>
<evidence type="ECO:0000313" key="1">
    <source>
        <dbReference type="EMBL" id="BBL07065.1"/>
    </source>
</evidence>
<dbReference type="EMBL" id="AP019736">
    <property type="protein sequence ID" value="BBL07065.1"/>
    <property type="molecule type" value="Genomic_DNA"/>
</dbReference>
<proteinExistence type="predicted"/>
<dbReference type="AlphaFoldDB" id="A0A4Y1X211"/>
<dbReference type="KEGG" id="ada:A5CPEGH6_17030"/>
<evidence type="ECO:0008006" key="3">
    <source>
        <dbReference type="Google" id="ProtNLM"/>
    </source>
</evidence>
<reference evidence="2" key="1">
    <citation type="submission" date="2019-06" db="EMBL/GenBank/DDBJ databases">
        <title>Alistipes onderdonkii subsp. vulgaris subsp. nov., Alistipes dispar sp. nov. and Alistipes communis sp. nov., isolated from human faeces, and creation of Alistipes onderdonkii subsp. onderdonkii subsp. nov.</title>
        <authorList>
            <person name="Sakamoto M."/>
            <person name="Ikeyama N."/>
            <person name="Ogata Y."/>
            <person name="Suda W."/>
            <person name="Iino T."/>
            <person name="Hattori M."/>
            <person name="Ohkuma M."/>
        </authorList>
    </citation>
    <scope>NUCLEOTIDE SEQUENCE [LARGE SCALE GENOMIC DNA]</scope>
    <source>
        <strain evidence="2">5CPEGH6</strain>
    </source>
</reference>